<accession>A0A356LEX9</accession>
<name>A0A356LEX9_9BURK</name>
<sequence length="117" mass="12324">MSTPITPLSDSLAVAPQLGAEDMPAVKAAGYLSVIINRPDYEGGELQPASADVIKAGEQAGLTVVYQPVVSGAITPEDVKAFRQYLDTLPAPVLAYCRSGTRCTHLYNAAKQETSQS</sequence>
<organism evidence="2 3">
    <name type="scientific">Advenella kashmirensis</name>
    <dbReference type="NCBI Taxonomy" id="310575"/>
    <lineage>
        <taxon>Bacteria</taxon>
        <taxon>Pseudomonadati</taxon>
        <taxon>Pseudomonadota</taxon>
        <taxon>Betaproteobacteria</taxon>
        <taxon>Burkholderiales</taxon>
        <taxon>Alcaligenaceae</taxon>
    </lineage>
</organism>
<reference evidence="2 3" key="1">
    <citation type="journal article" date="2018" name="Nat. Biotechnol.">
        <title>A standardized bacterial taxonomy based on genome phylogeny substantially revises the tree of life.</title>
        <authorList>
            <person name="Parks D.H."/>
            <person name="Chuvochina M."/>
            <person name="Waite D.W."/>
            <person name="Rinke C."/>
            <person name="Skarshewski A."/>
            <person name="Chaumeil P.A."/>
            <person name="Hugenholtz P."/>
        </authorList>
    </citation>
    <scope>NUCLEOTIDE SEQUENCE [LARGE SCALE GENOMIC DNA]</scope>
    <source>
        <strain evidence="2">UBA10707</strain>
    </source>
</reference>
<evidence type="ECO:0000313" key="2">
    <source>
        <dbReference type="EMBL" id="HBP29573.1"/>
    </source>
</evidence>
<dbReference type="EMBL" id="DOEK01000025">
    <property type="protein sequence ID" value="HBP29573.1"/>
    <property type="molecule type" value="Genomic_DNA"/>
</dbReference>
<comment type="caution">
    <text evidence="2">The sequence shown here is derived from an EMBL/GenBank/DDBJ whole genome shotgun (WGS) entry which is preliminary data.</text>
</comment>
<dbReference type="InterPro" id="IPR029021">
    <property type="entry name" value="Prot-tyrosine_phosphatase-like"/>
</dbReference>
<dbReference type="InterPro" id="IPR005939">
    <property type="entry name" value="BLH_phosphatase-like"/>
</dbReference>
<dbReference type="AlphaFoldDB" id="A0A356LEX9"/>
<dbReference type="NCBIfam" id="TIGR01244">
    <property type="entry name" value="TIGR01244 family sulfur transferase"/>
    <property type="match status" value="1"/>
</dbReference>
<evidence type="ECO:0000259" key="1">
    <source>
        <dbReference type="Pfam" id="PF04273"/>
    </source>
</evidence>
<evidence type="ECO:0000313" key="3">
    <source>
        <dbReference type="Proteomes" id="UP000264036"/>
    </source>
</evidence>
<dbReference type="Gene3D" id="3.90.190.10">
    <property type="entry name" value="Protein tyrosine phosphatase superfamily"/>
    <property type="match status" value="1"/>
</dbReference>
<dbReference type="Pfam" id="PF04273">
    <property type="entry name" value="BLH_phosphatase"/>
    <property type="match status" value="1"/>
</dbReference>
<dbReference type="GO" id="GO:0016787">
    <property type="term" value="F:hydrolase activity"/>
    <property type="evidence" value="ECO:0007669"/>
    <property type="project" value="InterPro"/>
</dbReference>
<gene>
    <name evidence="2" type="ORF">DD666_09180</name>
</gene>
<dbReference type="Proteomes" id="UP000264036">
    <property type="component" value="Unassembled WGS sequence"/>
</dbReference>
<feature type="domain" description="Beta-lactamase hydrolase-like protein phosphatase-like" evidence="1">
    <location>
        <begin position="8"/>
        <end position="109"/>
    </location>
</feature>
<proteinExistence type="predicted"/>
<protein>
    <submittedName>
        <fullName evidence="2">TIGR01244 family phosphatase</fullName>
    </submittedName>
</protein>